<dbReference type="InterPro" id="IPR036397">
    <property type="entry name" value="RNaseH_sf"/>
</dbReference>
<dbReference type="EMBL" id="SWKV01000091">
    <property type="protein sequence ID" value="KAF3032871.1"/>
    <property type="molecule type" value="Genomic_DNA"/>
</dbReference>
<feature type="compositionally biased region" description="Acidic residues" evidence="1">
    <location>
        <begin position="566"/>
        <end position="580"/>
    </location>
</feature>
<keyword evidence="4" id="KW-1185">Reference proteome</keyword>
<feature type="compositionally biased region" description="Acidic residues" evidence="1">
    <location>
        <begin position="219"/>
        <end position="230"/>
    </location>
</feature>
<dbReference type="PANTHER" id="PTHR47765">
    <property type="entry name" value="3'-5' EXONUCLEASE DOMAIN-CONTAINING PROTEIN"/>
    <property type="match status" value="1"/>
</dbReference>
<gene>
    <name evidence="3" type="ORF">E8E12_003717</name>
</gene>
<dbReference type="Gene3D" id="3.30.420.10">
    <property type="entry name" value="Ribonuclease H-like superfamily/Ribonuclease H"/>
    <property type="match status" value="1"/>
</dbReference>
<feature type="compositionally biased region" description="Polar residues" evidence="1">
    <location>
        <begin position="157"/>
        <end position="166"/>
    </location>
</feature>
<dbReference type="GO" id="GO:0003676">
    <property type="term" value="F:nucleic acid binding"/>
    <property type="evidence" value="ECO:0007669"/>
    <property type="project" value="InterPro"/>
</dbReference>
<feature type="region of interest" description="Disordered" evidence="1">
    <location>
        <begin position="474"/>
        <end position="734"/>
    </location>
</feature>
<comment type="caution">
    <text evidence="3">The sequence shown here is derived from an EMBL/GenBank/DDBJ whole genome shotgun (WGS) entry which is preliminary data.</text>
</comment>
<dbReference type="SUPFAM" id="SSF53098">
    <property type="entry name" value="Ribonuclease H-like"/>
    <property type="match status" value="1"/>
</dbReference>
<dbReference type="InterPro" id="IPR012337">
    <property type="entry name" value="RNaseH-like_sf"/>
</dbReference>
<proteinExistence type="predicted"/>
<dbReference type="InterPro" id="IPR052408">
    <property type="entry name" value="Exonuclease_MUT-7-like"/>
</dbReference>
<feature type="region of interest" description="Disordered" evidence="1">
    <location>
        <begin position="148"/>
        <end position="177"/>
    </location>
</feature>
<feature type="compositionally biased region" description="Basic and acidic residues" evidence="1">
    <location>
        <begin position="640"/>
        <end position="657"/>
    </location>
</feature>
<feature type="compositionally biased region" description="Basic and acidic residues" evidence="1">
    <location>
        <begin position="712"/>
        <end position="724"/>
    </location>
</feature>
<dbReference type="Pfam" id="PF01612">
    <property type="entry name" value="DNA_pol_A_exo1"/>
    <property type="match status" value="1"/>
</dbReference>
<feature type="region of interest" description="Disordered" evidence="1">
    <location>
        <begin position="205"/>
        <end position="235"/>
    </location>
</feature>
<dbReference type="GO" id="GO:0006139">
    <property type="term" value="P:nucleobase-containing compound metabolic process"/>
    <property type="evidence" value="ECO:0007669"/>
    <property type="project" value="InterPro"/>
</dbReference>
<dbReference type="AlphaFoldDB" id="A0A9P5BWB3"/>
<evidence type="ECO:0000256" key="1">
    <source>
        <dbReference type="SAM" id="MobiDB-lite"/>
    </source>
</evidence>
<feature type="region of interest" description="Disordered" evidence="1">
    <location>
        <begin position="775"/>
        <end position="801"/>
    </location>
</feature>
<sequence>MAALNAPATAQHGAQRLQLSSAPSFAAPRPRVNHALQSVTPTPTSSPPVDCRWKRGRPVTFSSGAFGTKPADHVAETSNTIRAPATPGSAVQAHDQNVEAPRGLPQQNYKRHRNTATVDEQDVFAGDWPDVTRRNDVHTQTDRIVDGVSLSKDAPATNATLSSTVDSAGREHGNQQDVASMLARSTAPPTSGDGVMEDVSDIDYMPTSSDESEIKSEQVDSDVEEADEEPSETHTPLEFQIPEDVLRAAMTAPENTKASFWSSTLYRGPEDVPVLVHYCKTKEVSERVAKHFVNEPVVGFDIEWKPYSSPDSIKKNVSLIQLACEDRIALFHIALFHGSTAAQLLPPTLKAILESPDIYKVGVAVKGDFSRVSKFLKVEPQGVYELSRLHNLVENYATNPSKVNNKLVALAPQVQKHLQLPLYKGGHLIDDPEDLNNVRSSDWSLPLNSQQIHYAAADAYAGFRLFDVLEEKRKQLKPTPSRPLACDYDSKPKPRSTVSKPRKKRMPAVKDKEATIAVAEGPVAAAEQTSEPEGEAEEKPEPSQETEGYETAQEDLLDSHQLEGEGPAEDSYESTDDAPPDSEPSLENKEVAPAADVSQRRVGRINLSRLRGPDPGYPELPSHRGSDEADSTSDEDLIDFSDRLNEVKFDRERKAAEVSEEATDEFDDSELEEALQGLSIDSDGNLQGSDAARIEQDTASEPQDSVAEDDTETKKMEPLKKADFEASPALMTDDLATDKEEQRPIDLINDFEVANDVHDPPISAPAPAASVSAFQMPTSEPSTPAPVAPTESSSEHAVSNHTPEYSLATTWARSYLSSTIPPPGSLVPSHIRATVPHLRAYHMWHHQHLPLDEIARQVRDPPLAASTVASYVLQAITLERMDFDASAVRGVLMEMPEALRRGKWRALAEKVGSR</sequence>
<feature type="region of interest" description="Disordered" evidence="1">
    <location>
        <begin position="1"/>
        <end position="50"/>
    </location>
</feature>
<dbReference type="Proteomes" id="UP000758155">
    <property type="component" value="Unassembled WGS sequence"/>
</dbReference>
<feature type="domain" description="3'-5' exonuclease" evidence="2">
    <location>
        <begin position="276"/>
        <end position="474"/>
    </location>
</feature>
<feature type="compositionally biased region" description="Low complexity" evidence="1">
    <location>
        <begin position="38"/>
        <end position="49"/>
    </location>
</feature>
<dbReference type="PANTHER" id="PTHR47765:SF2">
    <property type="entry name" value="EXONUCLEASE MUT-7 HOMOLOG"/>
    <property type="match status" value="1"/>
</dbReference>
<evidence type="ECO:0000259" key="2">
    <source>
        <dbReference type="SMART" id="SM00474"/>
    </source>
</evidence>
<evidence type="ECO:0000313" key="3">
    <source>
        <dbReference type="EMBL" id="KAF3032871.1"/>
    </source>
</evidence>
<feature type="compositionally biased region" description="Polar residues" evidence="1">
    <location>
        <begin position="790"/>
        <end position="801"/>
    </location>
</feature>
<feature type="compositionally biased region" description="Acidic residues" evidence="1">
    <location>
        <begin position="658"/>
        <end position="673"/>
    </location>
</feature>
<feature type="compositionally biased region" description="Acidic residues" evidence="1">
    <location>
        <begin position="628"/>
        <end position="639"/>
    </location>
</feature>
<dbReference type="GO" id="GO:0008408">
    <property type="term" value="F:3'-5' exonuclease activity"/>
    <property type="evidence" value="ECO:0007669"/>
    <property type="project" value="InterPro"/>
</dbReference>
<protein>
    <recommendedName>
        <fullName evidence="2">3'-5' exonuclease domain-containing protein</fullName>
    </recommendedName>
</protein>
<evidence type="ECO:0000313" key="4">
    <source>
        <dbReference type="Proteomes" id="UP000758155"/>
    </source>
</evidence>
<accession>A0A9P5BWB3</accession>
<dbReference type="InterPro" id="IPR002562">
    <property type="entry name" value="3'-5'_exonuclease_dom"/>
</dbReference>
<name>A0A9P5BWB3_9PLEO</name>
<dbReference type="OrthoDB" id="1920326at2759"/>
<reference evidence="3" key="1">
    <citation type="submission" date="2019-04" db="EMBL/GenBank/DDBJ databases">
        <title>Sequencing of skin fungus with MAO and IRED activity.</title>
        <authorList>
            <person name="Marsaioli A.J."/>
            <person name="Bonatto J.M.C."/>
            <person name="Reis Junior O."/>
        </authorList>
    </citation>
    <scope>NUCLEOTIDE SEQUENCE</scope>
    <source>
        <strain evidence="3">28M1</strain>
    </source>
</reference>
<dbReference type="CDD" id="cd06141">
    <property type="entry name" value="WRN_exo"/>
    <property type="match status" value="1"/>
</dbReference>
<dbReference type="SMART" id="SM00474">
    <property type="entry name" value="35EXOc"/>
    <property type="match status" value="1"/>
</dbReference>
<organism evidence="3 4">
    <name type="scientific">Didymella heteroderae</name>
    <dbReference type="NCBI Taxonomy" id="1769908"/>
    <lineage>
        <taxon>Eukaryota</taxon>
        <taxon>Fungi</taxon>
        <taxon>Dikarya</taxon>
        <taxon>Ascomycota</taxon>
        <taxon>Pezizomycotina</taxon>
        <taxon>Dothideomycetes</taxon>
        <taxon>Pleosporomycetidae</taxon>
        <taxon>Pleosporales</taxon>
        <taxon>Pleosporineae</taxon>
        <taxon>Didymellaceae</taxon>
        <taxon>Didymella</taxon>
    </lineage>
</organism>